<dbReference type="OrthoDB" id="4846743at2759"/>
<dbReference type="GO" id="GO:0008061">
    <property type="term" value="F:chitin binding"/>
    <property type="evidence" value="ECO:0007669"/>
    <property type="project" value="UniProtKB-UniRule"/>
</dbReference>
<feature type="domain" description="Chitin-binding type-1" evidence="3">
    <location>
        <begin position="44"/>
        <end position="86"/>
    </location>
</feature>
<proteinExistence type="predicted"/>
<organism evidence="4 5">
    <name type="scientific">Plectosphaerella plurivora</name>
    <dbReference type="NCBI Taxonomy" id="936078"/>
    <lineage>
        <taxon>Eukaryota</taxon>
        <taxon>Fungi</taxon>
        <taxon>Dikarya</taxon>
        <taxon>Ascomycota</taxon>
        <taxon>Pezizomycotina</taxon>
        <taxon>Sordariomycetes</taxon>
        <taxon>Hypocreomycetidae</taxon>
        <taxon>Glomerellales</taxon>
        <taxon>Plectosphaerellaceae</taxon>
        <taxon>Plectosphaerella</taxon>
    </lineage>
</organism>
<dbReference type="PROSITE" id="PS50941">
    <property type="entry name" value="CHIT_BIND_I_2"/>
    <property type="match status" value="1"/>
</dbReference>
<dbReference type="Gene3D" id="3.30.60.10">
    <property type="entry name" value="Endochitinase-like"/>
    <property type="match status" value="1"/>
</dbReference>
<sequence length="149" mass="16211">MSSGHGDCCDSETWTCGGGMACAPGVCYEGDCWGHRIFTTDCLCGVNHGLRRCRGKWGDCCSIDGHCGDGEAFCGEGNCMMGACDWNKKDGTLCGPAFDIYGQYDQQCHYGNWQDGISELQSQHGNDRFTCPWISIFSQTCAKLDRTGI</sequence>
<protein>
    <recommendedName>
        <fullName evidence="3">Chitin-binding type-1 domain-containing protein</fullName>
    </recommendedName>
</protein>
<dbReference type="AlphaFoldDB" id="A0A9P8VMK9"/>
<reference evidence="4" key="1">
    <citation type="journal article" date="2021" name="Nat. Commun.">
        <title>Genetic determinants of endophytism in the Arabidopsis root mycobiome.</title>
        <authorList>
            <person name="Mesny F."/>
            <person name="Miyauchi S."/>
            <person name="Thiergart T."/>
            <person name="Pickel B."/>
            <person name="Atanasova L."/>
            <person name="Karlsson M."/>
            <person name="Huettel B."/>
            <person name="Barry K.W."/>
            <person name="Haridas S."/>
            <person name="Chen C."/>
            <person name="Bauer D."/>
            <person name="Andreopoulos W."/>
            <person name="Pangilinan J."/>
            <person name="LaButti K."/>
            <person name="Riley R."/>
            <person name="Lipzen A."/>
            <person name="Clum A."/>
            <person name="Drula E."/>
            <person name="Henrissat B."/>
            <person name="Kohler A."/>
            <person name="Grigoriev I.V."/>
            <person name="Martin F.M."/>
            <person name="Hacquard S."/>
        </authorList>
    </citation>
    <scope>NUCLEOTIDE SEQUENCE</scope>
    <source>
        <strain evidence="4">MPI-SDFR-AT-0117</strain>
    </source>
</reference>
<dbReference type="EMBL" id="JAGSXJ010000001">
    <property type="protein sequence ID" value="KAH6696892.1"/>
    <property type="molecule type" value="Genomic_DNA"/>
</dbReference>
<name>A0A9P8VMK9_9PEZI</name>
<gene>
    <name evidence="4" type="ORF">F5X68DRAFT_272008</name>
</gene>
<dbReference type="InterPro" id="IPR036861">
    <property type="entry name" value="Endochitinase-like_sf"/>
</dbReference>
<evidence type="ECO:0000256" key="1">
    <source>
        <dbReference type="ARBA" id="ARBA00022669"/>
    </source>
</evidence>
<comment type="caution">
    <text evidence="4">The sequence shown here is derived from an EMBL/GenBank/DDBJ whole genome shotgun (WGS) entry which is preliminary data.</text>
</comment>
<evidence type="ECO:0000313" key="5">
    <source>
        <dbReference type="Proteomes" id="UP000770015"/>
    </source>
</evidence>
<accession>A0A9P8VMK9</accession>
<feature type="disulfide bond" evidence="2">
    <location>
        <begin position="60"/>
        <end position="74"/>
    </location>
</feature>
<keyword evidence="1 2" id="KW-0147">Chitin-binding</keyword>
<comment type="caution">
    <text evidence="2">Lacks conserved residue(s) required for the propagation of feature annotation.</text>
</comment>
<evidence type="ECO:0000256" key="2">
    <source>
        <dbReference type="PROSITE-ProRule" id="PRU00261"/>
    </source>
</evidence>
<keyword evidence="2" id="KW-1015">Disulfide bond</keyword>
<evidence type="ECO:0000259" key="3">
    <source>
        <dbReference type="PROSITE" id="PS50941"/>
    </source>
</evidence>
<dbReference type="SUPFAM" id="SSF57016">
    <property type="entry name" value="Plant lectins/antimicrobial peptides"/>
    <property type="match status" value="1"/>
</dbReference>
<evidence type="ECO:0000313" key="4">
    <source>
        <dbReference type="EMBL" id="KAH6696892.1"/>
    </source>
</evidence>
<keyword evidence="5" id="KW-1185">Reference proteome</keyword>
<dbReference type="Proteomes" id="UP000770015">
    <property type="component" value="Unassembled WGS sequence"/>
</dbReference>
<dbReference type="InterPro" id="IPR001002">
    <property type="entry name" value="Chitin-bd_1"/>
</dbReference>